<evidence type="ECO:0000259" key="1">
    <source>
        <dbReference type="PROSITE" id="PS50853"/>
    </source>
</evidence>
<gene>
    <name evidence="2" type="primary">ORF221398</name>
</gene>
<accession>A0A0B7C221</accession>
<dbReference type="CDD" id="cd00063">
    <property type="entry name" value="FN3"/>
    <property type="match status" value="1"/>
</dbReference>
<dbReference type="SUPFAM" id="SSF49265">
    <property type="entry name" value="Fibronectin type III"/>
    <property type="match status" value="1"/>
</dbReference>
<evidence type="ECO:0000313" key="2">
    <source>
        <dbReference type="EMBL" id="CEK99494.1"/>
    </source>
</evidence>
<dbReference type="InterPro" id="IPR036116">
    <property type="entry name" value="FN3_sf"/>
</dbReference>
<proteinExistence type="predicted"/>
<organism evidence="2">
    <name type="scientific">Arion vulgaris</name>
    <dbReference type="NCBI Taxonomy" id="1028688"/>
    <lineage>
        <taxon>Eukaryota</taxon>
        <taxon>Metazoa</taxon>
        <taxon>Spiralia</taxon>
        <taxon>Lophotrochozoa</taxon>
        <taxon>Mollusca</taxon>
        <taxon>Gastropoda</taxon>
        <taxon>Heterobranchia</taxon>
        <taxon>Euthyneura</taxon>
        <taxon>Panpulmonata</taxon>
        <taxon>Eupulmonata</taxon>
        <taxon>Stylommatophora</taxon>
        <taxon>Helicina</taxon>
        <taxon>Arionoidea</taxon>
        <taxon>Arionidae</taxon>
        <taxon>Arion</taxon>
    </lineage>
</organism>
<feature type="non-terminal residue" evidence="2">
    <location>
        <position position="1"/>
    </location>
</feature>
<protein>
    <recommendedName>
        <fullName evidence="1">Fibronectin type-III domain-containing protein</fullName>
    </recommendedName>
</protein>
<reference evidence="2" key="1">
    <citation type="submission" date="2014-12" db="EMBL/GenBank/DDBJ databases">
        <title>Insight into the proteome of Arion vulgaris.</title>
        <authorList>
            <person name="Aradska J."/>
            <person name="Bulat T."/>
            <person name="Smidak R."/>
            <person name="Sarate P."/>
            <person name="Gangsoo J."/>
            <person name="Sialana F."/>
            <person name="Bilban M."/>
            <person name="Lubec G."/>
        </authorList>
    </citation>
    <scope>NUCLEOTIDE SEQUENCE</scope>
    <source>
        <tissue evidence="2">Skin</tissue>
    </source>
</reference>
<name>A0A0B7C221_9EUPU</name>
<feature type="non-terminal residue" evidence="2">
    <location>
        <position position="92"/>
    </location>
</feature>
<dbReference type="InterPro" id="IPR003961">
    <property type="entry name" value="FN3_dom"/>
</dbReference>
<dbReference type="Gene3D" id="2.60.40.10">
    <property type="entry name" value="Immunoglobulins"/>
    <property type="match status" value="1"/>
</dbReference>
<dbReference type="EMBL" id="HACG01052623">
    <property type="protein sequence ID" value="CEK99494.1"/>
    <property type="molecule type" value="Transcribed_RNA"/>
</dbReference>
<dbReference type="Pfam" id="PF00041">
    <property type="entry name" value="fn3"/>
    <property type="match status" value="1"/>
</dbReference>
<feature type="domain" description="Fibronectin type-III" evidence="1">
    <location>
        <begin position="31"/>
        <end position="92"/>
    </location>
</feature>
<dbReference type="InterPro" id="IPR013783">
    <property type="entry name" value="Ig-like_fold"/>
</dbReference>
<dbReference type="AlphaFoldDB" id="A0A0B7C221"/>
<dbReference type="PROSITE" id="PS50853">
    <property type="entry name" value="FN3"/>
    <property type="match status" value="1"/>
</dbReference>
<sequence>EIQVLTSNDYGRGPPSILQVFYVGDVAPFAAPLDVKVTNKSSTELEITWKPPPDDTTNGGVIAYKIHYWQSATENCVIPDSIPNPKSVTEPS</sequence>